<name>A0ACC3CZ03_9PEZI</name>
<accession>A0ACC3CZ03</accession>
<evidence type="ECO:0000313" key="2">
    <source>
        <dbReference type="Proteomes" id="UP001186974"/>
    </source>
</evidence>
<dbReference type="EMBL" id="JAWDJW010009485">
    <property type="protein sequence ID" value="KAK3059358.1"/>
    <property type="molecule type" value="Genomic_DNA"/>
</dbReference>
<comment type="caution">
    <text evidence="1">The sequence shown here is derived from an EMBL/GenBank/DDBJ whole genome shotgun (WGS) entry which is preliminary data.</text>
</comment>
<protein>
    <submittedName>
        <fullName evidence="1">Uncharacterized protein</fullName>
    </submittedName>
</protein>
<proteinExistence type="predicted"/>
<sequence>MAEIKNTSSVRLTQIKDFLTMQKTATTLPWDPDCTKFPNRSELPEIPGAPKEAAWCWGEDDYIGRLNLLTPTRVAAAAKEIRTGDIIPVNLPLNVPEQPAFNREVFQHEIKVLAENI</sequence>
<reference evidence="1" key="1">
    <citation type="submission" date="2024-09" db="EMBL/GenBank/DDBJ databases">
        <title>Black Yeasts Isolated from many extreme environments.</title>
        <authorList>
            <person name="Coleine C."/>
            <person name="Stajich J.E."/>
            <person name="Selbmann L."/>
        </authorList>
    </citation>
    <scope>NUCLEOTIDE SEQUENCE</scope>
    <source>
        <strain evidence="1">CCFEE 5737</strain>
    </source>
</reference>
<dbReference type="Proteomes" id="UP001186974">
    <property type="component" value="Unassembled WGS sequence"/>
</dbReference>
<gene>
    <name evidence="1" type="ORF">LTS18_011061</name>
</gene>
<evidence type="ECO:0000313" key="1">
    <source>
        <dbReference type="EMBL" id="KAK3059358.1"/>
    </source>
</evidence>
<feature type="non-terminal residue" evidence="1">
    <location>
        <position position="117"/>
    </location>
</feature>
<organism evidence="1 2">
    <name type="scientific">Coniosporium uncinatum</name>
    <dbReference type="NCBI Taxonomy" id="93489"/>
    <lineage>
        <taxon>Eukaryota</taxon>
        <taxon>Fungi</taxon>
        <taxon>Dikarya</taxon>
        <taxon>Ascomycota</taxon>
        <taxon>Pezizomycotina</taxon>
        <taxon>Dothideomycetes</taxon>
        <taxon>Dothideomycetes incertae sedis</taxon>
        <taxon>Coniosporium</taxon>
    </lineage>
</organism>
<keyword evidence="2" id="KW-1185">Reference proteome</keyword>